<keyword evidence="11" id="KW-1185">Reference proteome</keyword>
<dbReference type="RefSeq" id="WP_078784583.1">
    <property type="nucleotide sequence ID" value="NZ_JBKXTY010000002.1"/>
</dbReference>
<dbReference type="PIRSF" id="PIRSF005572">
    <property type="entry name" value="NifS"/>
    <property type="match status" value="1"/>
</dbReference>
<dbReference type="NCBIfam" id="TIGR01979">
    <property type="entry name" value="sufS"/>
    <property type="match status" value="1"/>
</dbReference>
<dbReference type="GO" id="GO:0006534">
    <property type="term" value="P:cysteine metabolic process"/>
    <property type="evidence" value="ECO:0007669"/>
    <property type="project" value="UniProtKB-UniRule"/>
</dbReference>
<dbReference type="Proteomes" id="UP000190286">
    <property type="component" value="Unassembled WGS sequence"/>
</dbReference>
<evidence type="ECO:0000256" key="4">
    <source>
        <dbReference type="ARBA" id="ARBA00022679"/>
    </source>
</evidence>
<proteinExistence type="inferred from homology"/>
<dbReference type="InterPro" id="IPR020578">
    <property type="entry name" value="Aminotrans_V_PyrdxlP_BS"/>
</dbReference>
<evidence type="ECO:0000256" key="6">
    <source>
        <dbReference type="ARBA" id="ARBA00050776"/>
    </source>
</evidence>
<dbReference type="EMBL" id="FUYF01000008">
    <property type="protein sequence ID" value="SKA86953.1"/>
    <property type="molecule type" value="Genomic_DNA"/>
</dbReference>
<keyword evidence="4 8" id="KW-0808">Transferase</keyword>
<dbReference type="SUPFAM" id="SSF53383">
    <property type="entry name" value="PLP-dependent transferases"/>
    <property type="match status" value="1"/>
</dbReference>
<accession>A0A1T4XBR3</accession>
<dbReference type="GO" id="GO:0031071">
    <property type="term" value="F:cysteine desulfurase activity"/>
    <property type="evidence" value="ECO:0007669"/>
    <property type="project" value="UniProtKB-UniRule"/>
</dbReference>
<dbReference type="InterPro" id="IPR000192">
    <property type="entry name" value="Aminotrans_V_dom"/>
</dbReference>
<comment type="similarity">
    <text evidence="2 8">Belongs to the class-V pyridoxal-phosphate-dependent aminotransferase family. Csd subfamily.</text>
</comment>
<evidence type="ECO:0000256" key="3">
    <source>
        <dbReference type="ARBA" id="ARBA00012239"/>
    </source>
</evidence>
<dbReference type="EC" id="2.8.1.7" evidence="3 8"/>
<name>A0A1T4XBR3_9FIRM</name>
<dbReference type="Pfam" id="PF00266">
    <property type="entry name" value="Aminotran_5"/>
    <property type="match status" value="1"/>
</dbReference>
<dbReference type="InterPro" id="IPR015424">
    <property type="entry name" value="PyrdxlP-dep_Trfase"/>
</dbReference>
<dbReference type="InterPro" id="IPR015421">
    <property type="entry name" value="PyrdxlP-dep_Trfase_major"/>
</dbReference>
<organism evidence="10 11">
    <name type="scientific">Gemmiger formicilis</name>
    <dbReference type="NCBI Taxonomy" id="745368"/>
    <lineage>
        <taxon>Bacteria</taxon>
        <taxon>Bacillati</taxon>
        <taxon>Bacillota</taxon>
        <taxon>Clostridia</taxon>
        <taxon>Eubacteriales</taxon>
        <taxon>Gemmiger</taxon>
    </lineage>
</organism>
<dbReference type="InterPro" id="IPR010970">
    <property type="entry name" value="Cys_dSase_SufS"/>
</dbReference>
<evidence type="ECO:0000256" key="5">
    <source>
        <dbReference type="ARBA" id="ARBA00022898"/>
    </source>
</evidence>
<dbReference type="PROSITE" id="PS00595">
    <property type="entry name" value="AA_TRANSFER_CLASS_5"/>
    <property type="match status" value="1"/>
</dbReference>
<keyword evidence="10" id="KW-0456">Lyase</keyword>
<evidence type="ECO:0000256" key="1">
    <source>
        <dbReference type="ARBA" id="ARBA00001933"/>
    </source>
</evidence>
<dbReference type="OrthoDB" id="9804366at2"/>
<comment type="cofactor">
    <cofactor evidence="1 7">
        <name>pyridoxal 5'-phosphate</name>
        <dbReference type="ChEBI" id="CHEBI:597326"/>
    </cofactor>
</comment>
<dbReference type="STRING" id="745368.SAMN02745178_01660"/>
<evidence type="ECO:0000256" key="8">
    <source>
        <dbReference type="RuleBase" id="RU004506"/>
    </source>
</evidence>
<evidence type="ECO:0000313" key="10">
    <source>
        <dbReference type="EMBL" id="SKA86953.1"/>
    </source>
</evidence>
<dbReference type="GO" id="GO:0030170">
    <property type="term" value="F:pyridoxal phosphate binding"/>
    <property type="evidence" value="ECO:0007669"/>
    <property type="project" value="UniProtKB-UniRule"/>
</dbReference>
<dbReference type="Gene3D" id="3.40.640.10">
    <property type="entry name" value="Type I PLP-dependent aspartate aminotransferase-like (Major domain)"/>
    <property type="match status" value="1"/>
</dbReference>
<dbReference type="GO" id="GO:0016829">
    <property type="term" value="F:lyase activity"/>
    <property type="evidence" value="ECO:0007669"/>
    <property type="project" value="UniProtKB-KW"/>
</dbReference>
<feature type="domain" description="Aminotransferase class V" evidence="9">
    <location>
        <begin position="20"/>
        <end position="390"/>
    </location>
</feature>
<protein>
    <recommendedName>
        <fullName evidence="3 8">Cysteine desulfurase</fullName>
        <ecNumber evidence="3 8">2.8.1.7</ecNumber>
    </recommendedName>
</protein>
<dbReference type="InterPro" id="IPR015422">
    <property type="entry name" value="PyrdxlP-dep_Trfase_small"/>
</dbReference>
<dbReference type="InterPro" id="IPR016454">
    <property type="entry name" value="Cysteine_dSase"/>
</dbReference>
<dbReference type="PANTHER" id="PTHR43586">
    <property type="entry name" value="CYSTEINE DESULFURASE"/>
    <property type="match status" value="1"/>
</dbReference>
<keyword evidence="5 8" id="KW-0663">Pyridoxal phosphate</keyword>
<dbReference type="CDD" id="cd06453">
    <property type="entry name" value="SufS_like"/>
    <property type="match status" value="1"/>
</dbReference>
<sequence>MNWTADFPILAADENGNRLVYLDSAATTQHPMQVLNAVVDYYTKENANPHRGVYELAMRATDAHEGARHTVAQFFNAEDDEIVFTQNTTESLNLVAYSYGMNFLHEGDEIVISVAEHHSNMVPWQRVAKATGAKLVYMYPGENGRLTTEELDKKITPKTKVVAVAMVSNVLGLRAPVEEIVKRAHAVGAVVVLDCAQSAPHTPVDVKKLDVDFAACSAHKLYAPMGVGALYARAGLLEKMPPFMSGGDMIGAVHESGATWADGPRKFEAGTRNVGGEVGFAAAIDYMKGIGWEAMETHEHALLDRMLAGMRAMPWLTVYGEPVAEGRYGVVSFNVNDVHPHDVATILDAGGVAVRAGHHCAQPLMEFLGIGSCCRASVAIYNTPEDVDALLENLENVRKVMGL</sequence>
<dbReference type="PANTHER" id="PTHR43586:SF8">
    <property type="entry name" value="CYSTEINE DESULFURASE 1, CHLOROPLASTIC"/>
    <property type="match status" value="1"/>
</dbReference>
<evidence type="ECO:0000313" key="11">
    <source>
        <dbReference type="Proteomes" id="UP000190286"/>
    </source>
</evidence>
<evidence type="ECO:0000256" key="7">
    <source>
        <dbReference type="RuleBase" id="RU004504"/>
    </source>
</evidence>
<evidence type="ECO:0000256" key="2">
    <source>
        <dbReference type="ARBA" id="ARBA00010447"/>
    </source>
</evidence>
<gene>
    <name evidence="10" type="ORF">SAMN02745178_01660</name>
</gene>
<comment type="catalytic activity">
    <reaction evidence="6 8">
        <text>(sulfur carrier)-H + L-cysteine = (sulfur carrier)-SH + L-alanine</text>
        <dbReference type="Rhea" id="RHEA:43892"/>
        <dbReference type="Rhea" id="RHEA-COMP:14737"/>
        <dbReference type="Rhea" id="RHEA-COMP:14739"/>
        <dbReference type="ChEBI" id="CHEBI:29917"/>
        <dbReference type="ChEBI" id="CHEBI:35235"/>
        <dbReference type="ChEBI" id="CHEBI:57972"/>
        <dbReference type="ChEBI" id="CHEBI:64428"/>
        <dbReference type="EC" id="2.8.1.7"/>
    </reaction>
</comment>
<reference evidence="10 11" key="1">
    <citation type="submission" date="2017-02" db="EMBL/GenBank/DDBJ databases">
        <authorList>
            <person name="Peterson S.W."/>
        </authorList>
    </citation>
    <scope>NUCLEOTIDE SEQUENCE [LARGE SCALE GENOMIC DNA]</scope>
    <source>
        <strain evidence="10 11">ATCC 27749</strain>
    </source>
</reference>
<dbReference type="AlphaFoldDB" id="A0A1T4XBR3"/>
<evidence type="ECO:0000259" key="9">
    <source>
        <dbReference type="Pfam" id="PF00266"/>
    </source>
</evidence>
<dbReference type="Gene3D" id="3.90.1150.10">
    <property type="entry name" value="Aspartate Aminotransferase, domain 1"/>
    <property type="match status" value="1"/>
</dbReference>
<comment type="function">
    <text evidence="8">Catalyzes the removal of elemental sulfur and selenium atoms from L-cysteine, L-cystine, L-selenocysteine, and L-selenocystine to produce L-alanine.</text>
</comment>